<comment type="function">
    <text evidence="5">One of the proteins required for the normal export of preproteins out of the cell cytoplasm. It is a molecular chaperone that binds to a subset of precursor proteins, maintaining them in a translocation-competent state. It also specifically binds to its receptor SecA.</text>
</comment>
<dbReference type="RefSeq" id="WP_377304014.1">
    <property type="nucleotide sequence ID" value="NZ_JBHSMK010000004.1"/>
</dbReference>
<gene>
    <name evidence="5 6" type="primary">secB</name>
    <name evidence="6" type="ORF">ACFPME_08205</name>
</gene>
<dbReference type="Proteomes" id="UP001596013">
    <property type="component" value="Unassembled WGS sequence"/>
</dbReference>
<keyword evidence="5" id="KW-0963">Cytoplasm</keyword>
<dbReference type="InterPro" id="IPR035958">
    <property type="entry name" value="SecB-like_sf"/>
</dbReference>
<dbReference type="Pfam" id="PF02556">
    <property type="entry name" value="SecB"/>
    <property type="match status" value="1"/>
</dbReference>
<evidence type="ECO:0000256" key="2">
    <source>
        <dbReference type="ARBA" id="ARBA00022448"/>
    </source>
</evidence>
<dbReference type="PRINTS" id="PR01594">
    <property type="entry name" value="SECBCHAPRONE"/>
</dbReference>
<evidence type="ECO:0000313" key="7">
    <source>
        <dbReference type="Proteomes" id="UP001596013"/>
    </source>
</evidence>
<dbReference type="PANTHER" id="PTHR36918:SF1">
    <property type="entry name" value="PROTEIN-EXPORT PROTEIN SECB"/>
    <property type="match status" value="1"/>
</dbReference>
<organism evidence="6 7">
    <name type="scientific">Rhodanobacter umsongensis</name>
    <dbReference type="NCBI Taxonomy" id="633153"/>
    <lineage>
        <taxon>Bacteria</taxon>
        <taxon>Pseudomonadati</taxon>
        <taxon>Pseudomonadota</taxon>
        <taxon>Gammaproteobacteria</taxon>
        <taxon>Lysobacterales</taxon>
        <taxon>Rhodanobacteraceae</taxon>
        <taxon>Rhodanobacter</taxon>
    </lineage>
</organism>
<dbReference type="HAMAP" id="MF_00821">
    <property type="entry name" value="SecB"/>
    <property type="match status" value="1"/>
</dbReference>
<dbReference type="NCBIfam" id="TIGR00809">
    <property type="entry name" value="secB"/>
    <property type="match status" value="1"/>
</dbReference>
<keyword evidence="3 5" id="KW-0653">Protein transport</keyword>
<comment type="similarity">
    <text evidence="1 5">Belongs to the SecB family.</text>
</comment>
<dbReference type="Gene3D" id="3.10.420.10">
    <property type="entry name" value="SecB-like"/>
    <property type="match status" value="1"/>
</dbReference>
<evidence type="ECO:0000256" key="4">
    <source>
        <dbReference type="ARBA" id="ARBA00023010"/>
    </source>
</evidence>
<accession>A0ABW0JLC6</accession>
<dbReference type="NCBIfam" id="NF004393">
    <property type="entry name" value="PRK05751.1-4"/>
    <property type="match status" value="1"/>
</dbReference>
<name>A0ABW0JLC6_9GAMM</name>
<keyword evidence="4 5" id="KW-0811">Translocation</keyword>
<dbReference type="InterPro" id="IPR003708">
    <property type="entry name" value="SecB"/>
</dbReference>
<reference evidence="7" key="1">
    <citation type="journal article" date="2019" name="Int. J. Syst. Evol. Microbiol.">
        <title>The Global Catalogue of Microorganisms (GCM) 10K type strain sequencing project: providing services to taxonomists for standard genome sequencing and annotation.</title>
        <authorList>
            <consortium name="The Broad Institute Genomics Platform"/>
            <consortium name="The Broad Institute Genome Sequencing Center for Infectious Disease"/>
            <person name="Wu L."/>
            <person name="Ma J."/>
        </authorList>
    </citation>
    <scope>NUCLEOTIDE SEQUENCE [LARGE SCALE GENOMIC DNA]</scope>
    <source>
        <strain evidence="7">JCM 17130</strain>
    </source>
</reference>
<evidence type="ECO:0000256" key="3">
    <source>
        <dbReference type="ARBA" id="ARBA00022927"/>
    </source>
</evidence>
<comment type="subunit">
    <text evidence="5">Homotetramer, a dimer of dimers. One homotetramer interacts with 1 SecA dimer.</text>
</comment>
<keyword evidence="2 5" id="KW-0813">Transport</keyword>
<comment type="subcellular location">
    <subcellularLocation>
        <location evidence="5">Cytoplasm</location>
    </subcellularLocation>
</comment>
<keyword evidence="7" id="KW-1185">Reference proteome</keyword>
<keyword evidence="5" id="KW-0143">Chaperone</keyword>
<dbReference type="PANTHER" id="PTHR36918">
    <property type="match status" value="1"/>
</dbReference>
<protein>
    <recommendedName>
        <fullName evidence="5">Protein-export protein SecB</fullName>
    </recommendedName>
</protein>
<evidence type="ECO:0000256" key="5">
    <source>
        <dbReference type="HAMAP-Rule" id="MF_00821"/>
    </source>
</evidence>
<evidence type="ECO:0000313" key="6">
    <source>
        <dbReference type="EMBL" id="MFC5436536.1"/>
    </source>
</evidence>
<comment type="caution">
    <text evidence="6">The sequence shown here is derived from an EMBL/GenBank/DDBJ whole genome shotgun (WGS) entry which is preliminary data.</text>
</comment>
<evidence type="ECO:0000256" key="1">
    <source>
        <dbReference type="ARBA" id="ARBA00009990"/>
    </source>
</evidence>
<dbReference type="EMBL" id="JBHSMK010000004">
    <property type="protein sequence ID" value="MFC5436536.1"/>
    <property type="molecule type" value="Genomic_DNA"/>
</dbReference>
<dbReference type="SUPFAM" id="SSF54611">
    <property type="entry name" value="SecB-like"/>
    <property type="match status" value="1"/>
</dbReference>
<sequence>MAQEITNDQGNGQGNGQAGQPQLMLQKIYVKDVSFEAPNAPQIFQDIGEKDQPQVQLNLGQKATDLGNDMYEVVLSLTLTCTIGQRTAYLAEVEQAGLFGIAGFNEMDHAGIIGSYCPNLLFPYARQVISSLVLEGGFPPFLLQPINFDALFAEQQRRAMGGGDEAPVTLNS</sequence>
<proteinExistence type="inferred from homology"/>